<feature type="non-terminal residue" evidence="2">
    <location>
        <position position="234"/>
    </location>
</feature>
<reference evidence="2" key="1">
    <citation type="submission" date="2021-02" db="EMBL/GenBank/DDBJ databases">
        <authorList>
            <person name="Nowell W R."/>
        </authorList>
    </citation>
    <scope>NUCLEOTIDE SEQUENCE</scope>
</reference>
<organism evidence="2 3">
    <name type="scientific">Adineta steineri</name>
    <dbReference type="NCBI Taxonomy" id="433720"/>
    <lineage>
        <taxon>Eukaryota</taxon>
        <taxon>Metazoa</taxon>
        <taxon>Spiralia</taxon>
        <taxon>Gnathifera</taxon>
        <taxon>Rotifera</taxon>
        <taxon>Eurotatoria</taxon>
        <taxon>Bdelloidea</taxon>
        <taxon>Adinetida</taxon>
        <taxon>Adinetidae</taxon>
        <taxon>Adineta</taxon>
    </lineage>
</organism>
<dbReference type="Proteomes" id="UP000663881">
    <property type="component" value="Unassembled WGS sequence"/>
</dbReference>
<dbReference type="EMBL" id="CAJOAY010002300">
    <property type="protein sequence ID" value="CAF3940198.1"/>
    <property type="molecule type" value="Genomic_DNA"/>
</dbReference>
<evidence type="ECO:0000313" key="3">
    <source>
        <dbReference type="Proteomes" id="UP000663881"/>
    </source>
</evidence>
<evidence type="ECO:0000256" key="1">
    <source>
        <dbReference type="SAM" id="MobiDB-lite"/>
    </source>
</evidence>
<evidence type="ECO:0000313" key="2">
    <source>
        <dbReference type="EMBL" id="CAF3940198.1"/>
    </source>
</evidence>
<comment type="caution">
    <text evidence="2">The sequence shown here is derived from an EMBL/GenBank/DDBJ whole genome shotgun (WGS) entry which is preliminary data.</text>
</comment>
<feature type="region of interest" description="Disordered" evidence="1">
    <location>
        <begin position="176"/>
        <end position="195"/>
    </location>
</feature>
<sequence>YATTSSCLQHGVVSVDGKLIPFAYPQSPKMYCRHLLHNSTMNENGTIHLNTNPMNQLDNENPQENFYHTLTPFNTHNQYEECQSHGCSRNQTTLYERSPMLTTCPVHRRLGNYSSDTLPLQVSSNIESSPKINGTSFPSTHYHHGTHLRQFKPKGIITPLINKGLLIDQQQLNENFKHSAPSSTGSSHSSSGVSSSMESPYNHWKYLVPLSVATTNDTNNISSAIIQPIPLTSS</sequence>
<dbReference type="AlphaFoldDB" id="A0A819K5K1"/>
<gene>
    <name evidence="2" type="ORF">OKA104_LOCUS26341</name>
</gene>
<protein>
    <submittedName>
        <fullName evidence="2">Uncharacterized protein</fullName>
    </submittedName>
</protein>
<proteinExistence type="predicted"/>
<accession>A0A819K5K1</accession>
<feature type="compositionally biased region" description="Low complexity" evidence="1">
    <location>
        <begin position="179"/>
        <end position="195"/>
    </location>
</feature>
<name>A0A819K5K1_9BILA</name>